<feature type="transmembrane region" description="Helical" evidence="6">
    <location>
        <begin position="370"/>
        <end position="392"/>
    </location>
</feature>
<feature type="transmembrane region" description="Helical" evidence="6">
    <location>
        <begin position="262"/>
        <end position="279"/>
    </location>
</feature>
<reference evidence="10" key="1">
    <citation type="submission" date="2022-11" db="UniProtKB">
        <authorList>
            <consortium name="WormBaseParasite"/>
        </authorList>
    </citation>
    <scope>IDENTIFICATION</scope>
</reference>
<evidence type="ECO:0000256" key="2">
    <source>
        <dbReference type="ARBA" id="ARBA00022692"/>
    </source>
</evidence>
<dbReference type="Pfam" id="PF01825">
    <property type="entry name" value="GPS"/>
    <property type="match status" value="1"/>
</dbReference>
<sequence>LLNKTFEPATAAYKKKLLVIAANETAAMGVKLTVINAKNTIRFPDYDLQFSSGLYPFRFAERRTSWGQLNDSITFSAGAFAQAYNDKKQIITVVAQIHNHLGDHSRAFLDDRVELSQPAQLFVNSRILSLTIQPPPTKVNALETFPIWVLFEHFEEQPDRPYEKGALLCVTWNYNEINSSLLGGWDTDGCTLVSTNDTHSTCACTRFGAHALLAEQHEPKGRMSESAYKITHYLYAASILLLLFFMLLVVIENTLHYEIHIIHANAALAMVIALLSYVASWEANKDRIGCVFVSIVMHYSFTAAYLWCAISAHYLFRAITAGKLGSRIFIKYCILGWGLPALIVVIFAAIDVSKYGLGERCLGAHKDFFLWIYIGVFVALCFIVMPLCGIGFCNLPTMPIRDKEDRTDIRWSLIGTTLFWPVIMAVWVMAMFVYLIPQEYQLFDFLFELCNSVQGIAMFILFGLMVPPFRDTILCCTTKRKHNPDRVQFRINMYLEYYK</sequence>
<keyword evidence="5" id="KW-1015">Disulfide bond</keyword>
<name>A0A914UJE6_9BILA</name>
<feature type="transmembrane region" description="Helical" evidence="6">
    <location>
        <begin position="291"/>
        <end position="316"/>
    </location>
</feature>
<dbReference type="Pfam" id="PF00002">
    <property type="entry name" value="7tm_2"/>
    <property type="match status" value="1"/>
</dbReference>
<comment type="subcellular location">
    <subcellularLocation>
        <location evidence="1">Membrane</location>
        <topology evidence="1">Multi-pass membrane protein</topology>
    </subcellularLocation>
</comment>
<accession>A0A914UJE6</accession>
<keyword evidence="3 6" id="KW-1133">Transmembrane helix</keyword>
<dbReference type="InterPro" id="IPR000203">
    <property type="entry name" value="GPS"/>
</dbReference>
<dbReference type="InterPro" id="IPR046338">
    <property type="entry name" value="GAIN_dom_sf"/>
</dbReference>
<feature type="transmembrane region" description="Helical" evidence="6">
    <location>
        <begin position="328"/>
        <end position="350"/>
    </location>
</feature>
<evidence type="ECO:0000259" key="8">
    <source>
        <dbReference type="PROSITE" id="PS50261"/>
    </source>
</evidence>
<evidence type="ECO:0000256" key="6">
    <source>
        <dbReference type="SAM" id="Phobius"/>
    </source>
</evidence>
<dbReference type="GO" id="GO:0007166">
    <property type="term" value="P:cell surface receptor signaling pathway"/>
    <property type="evidence" value="ECO:0007669"/>
    <property type="project" value="InterPro"/>
</dbReference>
<dbReference type="PANTHER" id="PTHR12011:SF347">
    <property type="entry name" value="FI21270P1-RELATED"/>
    <property type="match status" value="1"/>
</dbReference>
<evidence type="ECO:0000313" key="9">
    <source>
        <dbReference type="Proteomes" id="UP000887566"/>
    </source>
</evidence>
<dbReference type="WBParaSite" id="PSAMB.scaffold1037size36831.g10600.t1">
    <property type="protein sequence ID" value="PSAMB.scaffold1037size36831.g10600.t1"/>
    <property type="gene ID" value="PSAMB.scaffold1037size36831.g10600"/>
</dbReference>
<dbReference type="SMART" id="SM00303">
    <property type="entry name" value="GPS"/>
    <property type="match status" value="1"/>
</dbReference>
<dbReference type="GO" id="GO:0005886">
    <property type="term" value="C:plasma membrane"/>
    <property type="evidence" value="ECO:0007669"/>
    <property type="project" value="TreeGrafter"/>
</dbReference>
<evidence type="ECO:0000313" key="10">
    <source>
        <dbReference type="WBParaSite" id="PSAMB.scaffold1037size36831.g10600.t1"/>
    </source>
</evidence>
<feature type="domain" description="G-protein coupled receptors family 2 profile 2" evidence="8">
    <location>
        <begin position="227"/>
        <end position="466"/>
    </location>
</feature>
<dbReference type="AlphaFoldDB" id="A0A914UJE6"/>
<keyword evidence="2 6" id="KW-0812">Transmembrane</keyword>
<dbReference type="Gene3D" id="2.60.220.50">
    <property type="match status" value="1"/>
</dbReference>
<proteinExistence type="predicted"/>
<evidence type="ECO:0000256" key="4">
    <source>
        <dbReference type="ARBA" id="ARBA00023136"/>
    </source>
</evidence>
<dbReference type="PROSITE" id="PS50261">
    <property type="entry name" value="G_PROTEIN_RECEP_F2_4"/>
    <property type="match status" value="1"/>
</dbReference>
<feature type="transmembrane region" description="Helical" evidence="6">
    <location>
        <begin position="232"/>
        <end position="250"/>
    </location>
</feature>
<dbReference type="GO" id="GO:0004930">
    <property type="term" value="F:G protein-coupled receptor activity"/>
    <property type="evidence" value="ECO:0007669"/>
    <property type="project" value="InterPro"/>
</dbReference>
<feature type="transmembrane region" description="Helical" evidence="6">
    <location>
        <begin position="442"/>
        <end position="464"/>
    </location>
</feature>
<dbReference type="PANTHER" id="PTHR12011">
    <property type="entry name" value="ADHESION G-PROTEIN COUPLED RECEPTOR"/>
    <property type="match status" value="1"/>
</dbReference>
<dbReference type="InterPro" id="IPR017981">
    <property type="entry name" value="GPCR_2-like_7TM"/>
</dbReference>
<evidence type="ECO:0000256" key="1">
    <source>
        <dbReference type="ARBA" id="ARBA00004141"/>
    </source>
</evidence>
<dbReference type="InterPro" id="IPR000832">
    <property type="entry name" value="GPCR_2_secretin-like"/>
</dbReference>
<feature type="domain" description="GAIN-B" evidence="7">
    <location>
        <begin position="46"/>
        <end position="220"/>
    </location>
</feature>
<evidence type="ECO:0000259" key="7">
    <source>
        <dbReference type="PROSITE" id="PS50221"/>
    </source>
</evidence>
<protein>
    <submittedName>
        <fullName evidence="10">Uncharacterized protein</fullName>
    </submittedName>
</protein>
<keyword evidence="9" id="KW-1185">Reference proteome</keyword>
<dbReference type="Gene3D" id="1.20.1070.10">
    <property type="entry name" value="Rhodopsin 7-helix transmembrane proteins"/>
    <property type="match status" value="1"/>
</dbReference>
<evidence type="ECO:0000256" key="3">
    <source>
        <dbReference type="ARBA" id="ARBA00022989"/>
    </source>
</evidence>
<dbReference type="Proteomes" id="UP000887566">
    <property type="component" value="Unplaced"/>
</dbReference>
<keyword evidence="4 6" id="KW-0472">Membrane</keyword>
<feature type="transmembrane region" description="Helical" evidence="6">
    <location>
        <begin position="413"/>
        <end position="436"/>
    </location>
</feature>
<organism evidence="9 10">
    <name type="scientific">Plectus sambesii</name>
    <dbReference type="NCBI Taxonomy" id="2011161"/>
    <lineage>
        <taxon>Eukaryota</taxon>
        <taxon>Metazoa</taxon>
        <taxon>Ecdysozoa</taxon>
        <taxon>Nematoda</taxon>
        <taxon>Chromadorea</taxon>
        <taxon>Plectida</taxon>
        <taxon>Plectina</taxon>
        <taxon>Plectoidea</taxon>
        <taxon>Plectidae</taxon>
        <taxon>Plectus</taxon>
    </lineage>
</organism>
<dbReference type="InterPro" id="IPR057244">
    <property type="entry name" value="GAIN_B"/>
</dbReference>
<dbReference type="PROSITE" id="PS50221">
    <property type="entry name" value="GAIN_B"/>
    <property type="match status" value="1"/>
</dbReference>
<evidence type="ECO:0000256" key="5">
    <source>
        <dbReference type="ARBA" id="ARBA00023157"/>
    </source>
</evidence>